<dbReference type="PRINTS" id="PR00097">
    <property type="entry name" value="ANTSNTHASEII"/>
</dbReference>
<dbReference type="RefSeq" id="WP_189609356.1">
    <property type="nucleotide sequence ID" value="NZ_BMXR01000006.1"/>
</dbReference>
<dbReference type="NCBIfam" id="TIGR00566">
    <property type="entry name" value="trpG_papA"/>
    <property type="match status" value="1"/>
</dbReference>
<dbReference type="PROSITE" id="PS51273">
    <property type="entry name" value="GATASE_TYPE_1"/>
    <property type="match status" value="1"/>
</dbReference>
<dbReference type="PANTHER" id="PTHR43418">
    <property type="entry name" value="MULTIFUNCTIONAL TRYPTOPHAN BIOSYNTHESIS PROTEIN-RELATED"/>
    <property type="match status" value="1"/>
</dbReference>
<proteinExistence type="predicted"/>
<dbReference type="Gene3D" id="3.40.50.880">
    <property type="match status" value="1"/>
</dbReference>
<dbReference type="EMBL" id="BMXR01000006">
    <property type="protein sequence ID" value="GGX57478.1"/>
    <property type="molecule type" value="Genomic_DNA"/>
</dbReference>
<dbReference type="PRINTS" id="PR00096">
    <property type="entry name" value="GATASE"/>
</dbReference>
<sequence>MHTLIIDNYDSFTYNIYQLIATVNSVEPTVVKNDEVQWDDVDLACFDNIVVSPGPGTPECDSDMGISREAIRYSHLPLLGVCLGCQGLGVEYGGQVVNADQVMHGRISKVHHTGDGLFKNIPSPFSVVRYHSLMVRPKLPSSLLCTAWTDDGTVMGLMHRSKPFYGVQFHPESISSQFGQKIFENFRQLTLEHSVAIC</sequence>
<evidence type="ECO:0000313" key="3">
    <source>
        <dbReference type="EMBL" id="GGX57478.1"/>
    </source>
</evidence>
<name>A0A918NCD3_9GAMM</name>
<keyword evidence="1 3" id="KW-0315">Glutamine amidotransferase</keyword>
<dbReference type="CDD" id="cd01743">
    <property type="entry name" value="GATase1_Anthranilate_Synthase"/>
    <property type="match status" value="1"/>
</dbReference>
<dbReference type="GO" id="GO:0000162">
    <property type="term" value="P:L-tryptophan biosynthetic process"/>
    <property type="evidence" value="ECO:0007669"/>
    <property type="project" value="TreeGrafter"/>
</dbReference>
<evidence type="ECO:0000313" key="4">
    <source>
        <dbReference type="Proteomes" id="UP000626148"/>
    </source>
</evidence>
<keyword evidence="4" id="KW-1185">Reference proteome</keyword>
<gene>
    <name evidence="3" type="ORF">GCM10007392_26310</name>
</gene>
<dbReference type="AlphaFoldDB" id="A0A918NCD3"/>
<reference evidence="3" key="2">
    <citation type="submission" date="2020-09" db="EMBL/GenBank/DDBJ databases">
        <authorList>
            <person name="Sun Q."/>
            <person name="Kim S."/>
        </authorList>
    </citation>
    <scope>NUCLEOTIDE SEQUENCE</scope>
    <source>
        <strain evidence="3">KCTC 22169</strain>
    </source>
</reference>
<evidence type="ECO:0000259" key="2">
    <source>
        <dbReference type="Pfam" id="PF00117"/>
    </source>
</evidence>
<evidence type="ECO:0000256" key="1">
    <source>
        <dbReference type="ARBA" id="ARBA00022962"/>
    </source>
</evidence>
<feature type="domain" description="Glutamine amidotransferase" evidence="2">
    <location>
        <begin position="4"/>
        <end position="186"/>
    </location>
</feature>
<dbReference type="GO" id="GO:0005829">
    <property type="term" value="C:cytosol"/>
    <property type="evidence" value="ECO:0007669"/>
    <property type="project" value="TreeGrafter"/>
</dbReference>
<dbReference type="FunFam" id="3.40.50.880:FF:000003">
    <property type="entry name" value="Anthranilate synthase component II"/>
    <property type="match status" value="1"/>
</dbReference>
<dbReference type="SUPFAM" id="SSF52317">
    <property type="entry name" value="Class I glutamine amidotransferase-like"/>
    <property type="match status" value="1"/>
</dbReference>
<reference evidence="3" key="1">
    <citation type="journal article" date="2014" name="Int. J. Syst. Evol. Microbiol.">
        <title>Complete genome sequence of Corynebacterium casei LMG S-19264T (=DSM 44701T), isolated from a smear-ripened cheese.</title>
        <authorList>
            <consortium name="US DOE Joint Genome Institute (JGI-PGF)"/>
            <person name="Walter F."/>
            <person name="Albersmeier A."/>
            <person name="Kalinowski J."/>
            <person name="Ruckert C."/>
        </authorList>
    </citation>
    <scope>NUCLEOTIDE SEQUENCE</scope>
    <source>
        <strain evidence="3">KCTC 22169</strain>
    </source>
</reference>
<dbReference type="InterPro" id="IPR050472">
    <property type="entry name" value="Anth_synth/Amidotransfase"/>
</dbReference>
<dbReference type="PANTHER" id="PTHR43418:SF4">
    <property type="entry name" value="MULTIFUNCTIONAL TRYPTOPHAN BIOSYNTHESIS PROTEIN"/>
    <property type="match status" value="1"/>
</dbReference>
<comment type="caution">
    <text evidence="3">The sequence shown here is derived from an EMBL/GenBank/DDBJ whole genome shotgun (WGS) entry which is preliminary data.</text>
</comment>
<dbReference type="Pfam" id="PF00117">
    <property type="entry name" value="GATase"/>
    <property type="match status" value="1"/>
</dbReference>
<accession>A0A918NCD3</accession>
<dbReference type="PRINTS" id="PR00099">
    <property type="entry name" value="CPSGATASE"/>
</dbReference>
<protein>
    <submittedName>
        <fullName evidence="3">Glutamine amidotransferase</fullName>
    </submittedName>
</protein>
<organism evidence="3 4">
    <name type="scientific">Saccharospirillum salsuginis</name>
    <dbReference type="NCBI Taxonomy" id="418750"/>
    <lineage>
        <taxon>Bacteria</taxon>
        <taxon>Pseudomonadati</taxon>
        <taxon>Pseudomonadota</taxon>
        <taxon>Gammaproteobacteria</taxon>
        <taxon>Oceanospirillales</taxon>
        <taxon>Saccharospirillaceae</taxon>
        <taxon>Saccharospirillum</taxon>
    </lineage>
</organism>
<dbReference type="InterPro" id="IPR017926">
    <property type="entry name" value="GATASE"/>
</dbReference>
<dbReference type="Proteomes" id="UP000626148">
    <property type="component" value="Unassembled WGS sequence"/>
</dbReference>
<dbReference type="InterPro" id="IPR006221">
    <property type="entry name" value="TrpG/PapA_dom"/>
</dbReference>
<dbReference type="InterPro" id="IPR029062">
    <property type="entry name" value="Class_I_gatase-like"/>
</dbReference>
<dbReference type="GO" id="GO:0004049">
    <property type="term" value="F:anthranilate synthase activity"/>
    <property type="evidence" value="ECO:0007669"/>
    <property type="project" value="TreeGrafter"/>
</dbReference>